<dbReference type="InterPro" id="IPR010065">
    <property type="entry name" value="AA_ABC_transptr_permease_3TM"/>
</dbReference>
<dbReference type="Pfam" id="PF00528">
    <property type="entry name" value="BPD_transp_1"/>
    <property type="match status" value="1"/>
</dbReference>
<sequence length="290" mass="30794">MSNVLFDVPGPRTRARHRIYSLVAGALLLAALVGLVLFLQDRGELAYDLWEPFVTPEYLEALLVDGLLNTLKMAATAVLMAVVLGVVLGVGKLSDHRFVRWPCWLVVEFFRAVPLLLLIVFVFFTYGTGDGIGSYWSVVIGLTLYNGAVLAEVFRAGVLAVPRGQAEAAYALGMRKTQVMVTVLLPQAVKIMLPAIISQCVVALKDTSLGYYVLAPGLTTIGRSIWTEFGNQFQTATVLAAMYIVVNLLLSALATWVQRRLVGEKAPLAGLAAGAQAGGGGGGAAVGAGD</sequence>
<dbReference type="SUPFAM" id="SSF161098">
    <property type="entry name" value="MetI-like"/>
    <property type="match status" value="1"/>
</dbReference>
<feature type="transmembrane region" description="Helical" evidence="7">
    <location>
        <begin position="238"/>
        <end position="257"/>
    </location>
</feature>
<keyword evidence="3" id="KW-1003">Cell membrane</keyword>
<comment type="subcellular location">
    <subcellularLocation>
        <location evidence="1 7">Cell membrane</location>
        <topology evidence="1 7">Multi-pass membrane protein</topology>
    </subcellularLocation>
</comment>
<feature type="transmembrane region" description="Helical" evidence="7">
    <location>
        <begin position="19"/>
        <end position="39"/>
    </location>
</feature>
<keyword evidence="10" id="KW-1185">Reference proteome</keyword>
<dbReference type="NCBIfam" id="TIGR01726">
    <property type="entry name" value="HEQRo_perm_3TM"/>
    <property type="match status" value="1"/>
</dbReference>
<gene>
    <name evidence="9" type="ORF">QWY28_01335</name>
</gene>
<evidence type="ECO:0000256" key="1">
    <source>
        <dbReference type="ARBA" id="ARBA00004651"/>
    </source>
</evidence>
<proteinExistence type="inferred from homology"/>
<evidence type="ECO:0000256" key="6">
    <source>
        <dbReference type="ARBA" id="ARBA00023136"/>
    </source>
</evidence>
<evidence type="ECO:0000313" key="10">
    <source>
        <dbReference type="Proteomes" id="UP001168620"/>
    </source>
</evidence>
<protein>
    <submittedName>
        <fullName evidence="9">Amino acid ABC transporter permease</fullName>
    </submittedName>
</protein>
<keyword evidence="2 7" id="KW-0813">Transport</keyword>
<dbReference type="PROSITE" id="PS50928">
    <property type="entry name" value="ABC_TM1"/>
    <property type="match status" value="1"/>
</dbReference>
<keyword evidence="6 7" id="KW-0472">Membrane</keyword>
<evidence type="ECO:0000256" key="4">
    <source>
        <dbReference type="ARBA" id="ARBA00022692"/>
    </source>
</evidence>
<dbReference type="EMBL" id="JAUHJQ010000001">
    <property type="protein sequence ID" value="MDN4171578.1"/>
    <property type="molecule type" value="Genomic_DNA"/>
</dbReference>
<keyword evidence="4 7" id="KW-0812">Transmembrane</keyword>
<dbReference type="PANTHER" id="PTHR30614:SF21">
    <property type="entry name" value="AMINO ACID ABC TRANSPORTER PERMEASE"/>
    <property type="match status" value="1"/>
</dbReference>
<evidence type="ECO:0000313" key="9">
    <source>
        <dbReference type="EMBL" id="MDN4171578.1"/>
    </source>
</evidence>
<evidence type="ECO:0000259" key="8">
    <source>
        <dbReference type="PROSITE" id="PS50928"/>
    </source>
</evidence>
<accession>A0ABT8FAA6</accession>
<evidence type="ECO:0000256" key="3">
    <source>
        <dbReference type="ARBA" id="ARBA00022475"/>
    </source>
</evidence>
<dbReference type="InterPro" id="IPR000515">
    <property type="entry name" value="MetI-like"/>
</dbReference>
<feature type="transmembrane region" description="Helical" evidence="7">
    <location>
        <begin position="179"/>
        <end position="197"/>
    </location>
</feature>
<feature type="domain" description="ABC transmembrane type-1" evidence="8">
    <location>
        <begin position="67"/>
        <end position="254"/>
    </location>
</feature>
<name>A0ABT8FAA6_9ACTN</name>
<feature type="transmembrane region" description="Helical" evidence="7">
    <location>
        <begin position="136"/>
        <end position="158"/>
    </location>
</feature>
<dbReference type="Gene3D" id="1.10.3720.10">
    <property type="entry name" value="MetI-like"/>
    <property type="match status" value="1"/>
</dbReference>
<evidence type="ECO:0000256" key="2">
    <source>
        <dbReference type="ARBA" id="ARBA00022448"/>
    </source>
</evidence>
<feature type="transmembrane region" description="Helical" evidence="7">
    <location>
        <begin position="103"/>
        <end position="124"/>
    </location>
</feature>
<dbReference type="InterPro" id="IPR035906">
    <property type="entry name" value="MetI-like_sf"/>
</dbReference>
<dbReference type="RefSeq" id="WP_300950502.1">
    <property type="nucleotide sequence ID" value="NZ_JAUHJQ010000001.1"/>
</dbReference>
<comment type="similarity">
    <text evidence="7">Belongs to the binding-protein-dependent transport system permease family.</text>
</comment>
<reference evidence="9" key="1">
    <citation type="submission" date="2023-06" db="EMBL/GenBank/DDBJ databases">
        <title>Draft genome sequence of Nocardioides sp. SOB77.</title>
        <authorList>
            <person name="Zhang G."/>
        </authorList>
    </citation>
    <scope>NUCLEOTIDE SEQUENCE</scope>
    <source>
        <strain evidence="9">SOB77</strain>
    </source>
</reference>
<dbReference type="Proteomes" id="UP001168620">
    <property type="component" value="Unassembled WGS sequence"/>
</dbReference>
<comment type="caution">
    <text evidence="9">The sequence shown here is derived from an EMBL/GenBank/DDBJ whole genome shotgun (WGS) entry which is preliminary data.</text>
</comment>
<dbReference type="CDD" id="cd06261">
    <property type="entry name" value="TM_PBP2"/>
    <property type="match status" value="1"/>
</dbReference>
<dbReference type="InterPro" id="IPR043429">
    <property type="entry name" value="ArtM/GltK/GlnP/TcyL/YhdX-like"/>
</dbReference>
<evidence type="ECO:0000256" key="5">
    <source>
        <dbReference type="ARBA" id="ARBA00022989"/>
    </source>
</evidence>
<keyword evidence="5 7" id="KW-1133">Transmembrane helix</keyword>
<evidence type="ECO:0000256" key="7">
    <source>
        <dbReference type="RuleBase" id="RU363032"/>
    </source>
</evidence>
<dbReference type="PANTHER" id="PTHR30614">
    <property type="entry name" value="MEMBRANE COMPONENT OF AMINO ACID ABC TRANSPORTER"/>
    <property type="match status" value="1"/>
</dbReference>
<organism evidence="9 10">
    <name type="scientific">Nocardioides oceani</name>
    <dbReference type="NCBI Taxonomy" id="3058369"/>
    <lineage>
        <taxon>Bacteria</taxon>
        <taxon>Bacillati</taxon>
        <taxon>Actinomycetota</taxon>
        <taxon>Actinomycetes</taxon>
        <taxon>Propionibacteriales</taxon>
        <taxon>Nocardioidaceae</taxon>
        <taxon>Nocardioides</taxon>
    </lineage>
</organism>
<feature type="transmembrane region" description="Helical" evidence="7">
    <location>
        <begin position="73"/>
        <end position="91"/>
    </location>
</feature>